<dbReference type="InterPro" id="IPR024791">
    <property type="entry name" value="Cyt_c/ubiquinol_Oxase_su3"/>
</dbReference>
<evidence type="ECO:0000256" key="1">
    <source>
        <dbReference type="ARBA" id="ARBA00004651"/>
    </source>
</evidence>
<evidence type="ECO:0000256" key="2">
    <source>
        <dbReference type="ARBA" id="ARBA00010581"/>
    </source>
</evidence>
<feature type="transmembrane region" description="Helical" evidence="7">
    <location>
        <begin position="133"/>
        <end position="155"/>
    </location>
</feature>
<keyword evidence="5 7" id="KW-1133">Transmembrane helix</keyword>
<dbReference type="PROSITE" id="PS50253">
    <property type="entry name" value="COX3"/>
    <property type="match status" value="1"/>
</dbReference>
<comment type="similarity">
    <text evidence="2">Belongs to the cytochrome c oxidase subunit 3 family.</text>
</comment>
<evidence type="ECO:0000256" key="7">
    <source>
        <dbReference type="SAM" id="Phobius"/>
    </source>
</evidence>
<evidence type="ECO:0000256" key="5">
    <source>
        <dbReference type="ARBA" id="ARBA00022989"/>
    </source>
</evidence>
<keyword evidence="6 7" id="KW-0472">Membrane</keyword>
<gene>
    <name evidence="9" type="ORF">UFOPK3376_00767</name>
</gene>
<dbReference type="Gene3D" id="1.20.120.80">
    <property type="entry name" value="Cytochrome c oxidase, subunit III, four-helix bundle"/>
    <property type="match status" value="1"/>
</dbReference>
<dbReference type="PANTHER" id="PTHR11403:SF2">
    <property type="entry name" value="CYTOCHROME BO(3) UBIQUINOL OXIDASE SUBUNIT 3"/>
    <property type="match status" value="1"/>
</dbReference>
<sequence>MLALPPAPEPAPRRQMFVGTSLAAVAGAMLIGGMLALWLRFRDLAIAGPDHRWLPKNVTIPEVASNIMLLSFVGVCIFAQWAVYAARRNDKQHVGIALGLTALLGLAVINAQITVYVQMGLPVSDTTGSAYGVMFYAVTGTMLVLFIVGIVFSMVTAFRYLGGRTSDREIVTAHAIYWYFIAAAFSMLWFVVYVTK</sequence>
<dbReference type="AlphaFoldDB" id="A0A6J7DHN0"/>
<feature type="domain" description="Heme-copper oxidase subunit III family profile" evidence="8">
    <location>
        <begin position="53"/>
        <end position="196"/>
    </location>
</feature>
<name>A0A6J7DHN0_9ZZZZ</name>
<feature type="transmembrane region" description="Helical" evidence="7">
    <location>
        <begin position="96"/>
        <end position="113"/>
    </location>
</feature>
<comment type="subcellular location">
    <subcellularLocation>
        <location evidence="1">Cell membrane</location>
        <topology evidence="1">Multi-pass membrane protein</topology>
    </subcellularLocation>
</comment>
<feature type="transmembrane region" description="Helical" evidence="7">
    <location>
        <begin position="176"/>
        <end position="195"/>
    </location>
</feature>
<reference evidence="9" key="1">
    <citation type="submission" date="2020-05" db="EMBL/GenBank/DDBJ databases">
        <authorList>
            <person name="Chiriac C."/>
            <person name="Salcher M."/>
            <person name="Ghai R."/>
            <person name="Kavagutti S V."/>
        </authorList>
    </citation>
    <scope>NUCLEOTIDE SEQUENCE</scope>
</reference>
<dbReference type="InterPro" id="IPR013833">
    <property type="entry name" value="Cyt_c_oxidase_su3_a-hlx"/>
</dbReference>
<protein>
    <submittedName>
        <fullName evidence="9">Unannotated protein</fullName>
    </submittedName>
</protein>
<feature type="transmembrane region" description="Helical" evidence="7">
    <location>
        <begin position="63"/>
        <end position="84"/>
    </location>
</feature>
<dbReference type="GO" id="GO:0005886">
    <property type="term" value="C:plasma membrane"/>
    <property type="evidence" value="ECO:0007669"/>
    <property type="project" value="UniProtKB-SubCell"/>
</dbReference>
<organism evidence="9">
    <name type="scientific">freshwater metagenome</name>
    <dbReference type="NCBI Taxonomy" id="449393"/>
    <lineage>
        <taxon>unclassified sequences</taxon>
        <taxon>metagenomes</taxon>
        <taxon>ecological metagenomes</taxon>
    </lineage>
</organism>
<evidence type="ECO:0000256" key="6">
    <source>
        <dbReference type="ARBA" id="ARBA00023136"/>
    </source>
</evidence>
<evidence type="ECO:0000313" key="9">
    <source>
        <dbReference type="EMBL" id="CAB4869996.1"/>
    </source>
</evidence>
<feature type="transmembrane region" description="Helical" evidence="7">
    <location>
        <begin position="16"/>
        <end position="39"/>
    </location>
</feature>
<dbReference type="EMBL" id="CAFBLP010000013">
    <property type="protein sequence ID" value="CAB4869996.1"/>
    <property type="molecule type" value="Genomic_DNA"/>
</dbReference>
<keyword evidence="3" id="KW-1003">Cell membrane</keyword>
<dbReference type="PANTHER" id="PTHR11403">
    <property type="entry name" value="CYTOCHROME C OXIDASE SUBUNIT III"/>
    <property type="match status" value="1"/>
</dbReference>
<evidence type="ECO:0000256" key="3">
    <source>
        <dbReference type="ARBA" id="ARBA00022475"/>
    </source>
</evidence>
<evidence type="ECO:0000256" key="4">
    <source>
        <dbReference type="ARBA" id="ARBA00022692"/>
    </source>
</evidence>
<keyword evidence="4 7" id="KW-0812">Transmembrane</keyword>
<proteinExistence type="inferred from homology"/>
<dbReference type="InterPro" id="IPR035973">
    <property type="entry name" value="Cyt_c_oxidase_su3-like_sf"/>
</dbReference>
<dbReference type="GO" id="GO:0019646">
    <property type="term" value="P:aerobic electron transport chain"/>
    <property type="evidence" value="ECO:0007669"/>
    <property type="project" value="InterPro"/>
</dbReference>
<dbReference type="InterPro" id="IPR000298">
    <property type="entry name" value="Cyt_c_oxidase-like_su3"/>
</dbReference>
<dbReference type="Pfam" id="PF00510">
    <property type="entry name" value="COX3"/>
    <property type="match status" value="1"/>
</dbReference>
<evidence type="ECO:0000259" key="8">
    <source>
        <dbReference type="PROSITE" id="PS50253"/>
    </source>
</evidence>
<dbReference type="GO" id="GO:0004129">
    <property type="term" value="F:cytochrome-c oxidase activity"/>
    <property type="evidence" value="ECO:0007669"/>
    <property type="project" value="InterPro"/>
</dbReference>
<accession>A0A6J7DHN0</accession>
<dbReference type="SUPFAM" id="SSF81452">
    <property type="entry name" value="Cytochrome c oxidase subunit III-like"/>
    <property type="match status" value="1"/>
</dbReference>